<feature type="binding site" evidence="10">
    <location>
        <position position="70"/>
    </location>
    <ligand>
        <name>Mg(2+)</name>
        <dbReference type="ChEBI" id="CHEBI:18420"/>
    </ligand>
</feature>
<evidence type="ECO:0000256" key="2">
    <source>
        <dbReference type="ARBA" id="ARBA00011738"/>
    </source>
</evidence>
<dbReference type="PANTHER" id="PTHR11067:SF9">
    <property type="entry name" value="INOSINE TRIPHOSPHATE PYROPHOSPHATASE"/>
    <property type="match status" value="1"/>
</dbReference>
<dbReference type="GO" id="GO:0009146">
    <property type="term" value="P:purine nucleoside triphosphate catabolic process"/>
    <property type="evidence" value="ECO:0007669"/>
    <property type="project" value="UniProtKB-UniRule"/>
</dbReference>
<dbReference type="EMBL" id="JAAIWM010000002">
    <property type="protein sequence ID" value="NEY71823.1"/>
    <property type="molecule type" value="Genomic_DNA"/>
</dbReference>
<comment type="cofactor">
    <cofactor evidence="10">
        <name>Mg(2+)</name>
        <dbReference type="ChEBI" id="CHEBI:18420"/>
    </cofactor>
    <text evidence="10">Binds 1 Mg(2+) ion per subunit.</text>
</comment>
<dbReference type="PANTHER" id="PTHR11067">
    <property type="entry name" value="INOSINE TRIPHOSPHATE PYROPHOSPHATASE/HAM1 PROTEIN"/>
    <property type="match status" value="1"/>
</dbReference>
<evidence type="ECO:0000256" key="3">
    <source>
        <dbReference type="ARBA" id="ARBA00022723"/>
    </source>
</evidence>
<sequence>MKRIVIATKNKGKVREFQELFQEKGFEVISLFDLPNAPDIAETGSTFKENAMLKAEGISSQINELVIADDSGLSVDYLGGKPGVFSARYAGEEKNDQKNLEKVLLEMNGVKQEQRTARFHCALALAIPNQQTIVVEGVCEGIITTEPIGEHGFGYDPIFFVKEKNKTMAQLTQMEKNKISHRANALALLEKELQSETIL</sequence>
<keyword evidence="4 10" id="KW-0547">Nucleotide-binding</keyword>
<gene>
    <name evidence="12" type="ORF">G4D63_08700</name>
</gene>
<evidence type="ECO:0000313" key="13">
    <source>
        <dbReference type="Proteomes" id="UP000481043"/>
    </source>
</evidence>
<feature type="binding site" evidence="10">
    <location>
        <position position="176"/>
    </location>
    <ligand>
        <name>substrate</name>
    </ligand>
</feature>
<feature type="binding site" evidence="10">
    <location>
        <begin position="153"/>
        <end position="156"/>
    </location>
    <ligand>
        <name>substrate</name>
    </ligand>
</feature>
<comment type="caution">
    <text evidence="10">Lacks conserved residue(s) required for the propagation of feature annotation.</text>
</comment>
<protein>
    <recommendedName>
        <fullName evidence="10">dITP/XTP pyrophosphatase</fullName>
        <ecNumber evidence="10">3.6.1.66</ecNumber>
    </recommendedName>
    <alternativeName>
        <fullName evidence="10">Non-canonical purine NTP pyrophosphatase</fullName>
    </alternativeName>
    <alternativeName>
        <fullName evidence="10">Non-standard purine NTP pyrophosphatase</fullName>
    </alternativeName>
    <alternativeName>
        <fullName evidence="10">Nucleoside-triphosphate diphosphatase</fullName>
    </alternativeName>
    <alternativeName>
        <fullName evidence="10">Nucleoside-triphosphate pyrophosphatase</fullName>
        <shortName evidence="10">NTPase</shortName>
    </alternativeName>
</protein>
<dbReference type="EC" id="3.6.1.66" evidence="10"/>
<evidence type="ECO:0000256" key="11">
    <source>
        <dbReference type="RuleBase" id="RU003781"/>
    </source>
</evidence>
<comment type="catalytic activity">
    <reaction evidence="8 10">
        <text>dITP + H2O = dIMP + diphosphate + H(+)</text>
        <dbReference type="Rhea" id="RHEA:28342"/>
        <dbReference type="ChEBI" id="CHEBI:15377"/>
        <dbReference type="ChEBI" id="CHEBI:15378"/>
        <dbReference type="ChEBI" id="CHEBI:33019"/>
        <dbReference type="ChEBI" id="CHEBI:61194"/>
        <dbReference type="ChEBI" id="CHEBI:61382"/>
        <dbReference type="EC" id="3.6.1.66"/>
    </reaction>
</comment>
<dbReference type="GO" id="GO:0036222">
    <property type="term" value="F:XTP diphosphatase activity"/>
    <property type="evidence" value="ECO:0007669"/>
    <property type="project" value="UniProtKB-UniRule"/>
</dbReference>
<keyword evidence="3 10" id="KW-0479">Metal-binding</keyword>
<comment type="function">
    <text evidence="10">Pyrophosphatase that catalyzes the hydrolysis of nucleoside triphosphates to their monophosphate derivatives, with a high preference for the non-canonical purine nucleotides XTP (xanthosine triphosphate), dITP (deoxyinosine triphosphate) and ITP. Seems to function as a house-cleaning enzyme that removes non-canonical purine nucleotides from the nucleotide pool, thus preventing their incorporation into DNA/RNA and avoiding chromosomal lesions.</text>
</comment>
<dbReference type="GO" id="GO:0036220">
    <property type="term" value="F:ITP diphosphatase activity"/>
    <property type="evidence" value="ECO:0007669"/>
    <property type="project" value="UniProtKB-UniRule"/>
</dbReference>
<dbReference type="SUPFAM" id="SSF52972">
    <property type="entry name" value="ITPase-like"/>
    <property type="match status" value="1"/>
</dbReference>
<keyword evidence="5 10" id="KW-0378">Hydrolase</keyword>
<keyword evidence="13" id="KW-1185">Reference proteome</keyword>
<evidence type="ECO:0000256" key="1">
    <source>
        <dbReference type="ARBA" id="ARBA00008023"/>
    </source>
</evidence>
<comment type="similarity">
    <text evidence="1 10 11">Belongs to the HAM1 NTPase family.</text>
</comment>
<dbReference type="NCBIfam" id="NF011397">
    <property type="entry name" value="PRK14822.1"/>
    <property type="match status" value="1"/>
</dbReference>
<dbReference type="GO" id="GO:0035870">
    <property type="term" value="F:dITP diphosphatase activity"/>
    <property type="evidence" value="ECO:0007669"/>
    <property type="project" value="UniProtKB-UniRule"/>
</dbReference>
<reference evidence="12 13" key="1">
    <citation type="submission" date="2020-02" db="EMBL/GenBank/DDBJ databases">
        <title>Bacillus aquiflavi sp. nov., isolated from yellow water of strong flavor Chinese baijiu in Yibin region of China.</title>
        <authorList>
            <person name="Xie J."/>
        </authorList>
    </citation>
    <scope>NUCLEOTIDE SEQUENCE [LARGE SCALE GENOMIC DNA]</scope>
    <source>
        <strain evidence="12 13">SA4</strain>
    </source>
</reference>
<comment type="subunit">
    <text evidence="2 10">Homodimer.</text>
</comment>
<evidence type="ECO:0000256" key="5">
    <source>
        <dbReference type="ARBA" id="ARBA00022801"/>
    </source>
</evidence>
<feature type="binding site" evidence="10">
    <location>
        <begin position="8"/>
        <end position="13"/>
    </location>
    <ligand>
        <name>substrate</name>
    </ligand>
</feature>
<name>A0A6M0Q6A6_9BACI</name>
<dbReference type="Gene3D" id="3.90.950.10">
    <property type="match status" value="1"/>
</dbReference>
<evidence type="ECO:0000256" key="4">
    <source>
        <dbReference type="ARBA" id="ARBA00022741"/>
    </source>
</evidence>
<dbReference type="GO" id="GO:0000166">
    <property type="term" value="F:nucleotide binding"/>
    <property type="evidence" value="ECO:0007669"/>
    <property type="project" value="UniProtKB-KW"/>
</dbReference>
<dbReference type="InterPro" id="IPR020922">
    <property type="entry name" value="dITP/XTP_pyrophosphatase"/>
</dbReference>
<dbReference type="Pfam" id="PF01725">
    <property type="entry name" value="Ham1p_like"/>
    <property type="match status" value="1"/>
</dbReference>
<organism evidence="12 13">
    <name type="scientific">Bacillus mesophilus</name>
    <dbReference type="NCBI Taxonomy" id="1808955"/>
    <lineage>
        <taxon>Bacteria</taxon>
        <taxon>Bacillati</taxon>
        <taxon>Bacillota</taxon>
        <taxon>Bacilli</taxon>
        <taxon>Bacillales</taxon>
        <taxon>Bacillaceae</taxon>
        <taxon>Bacillus</taxon>
    </lineage>
</organism>
<feature type="active site" description="Proton acceptor" evidence="10">
    <location>
        <position position="70"/>
    </location>
</feature>
<comment type="catalytic activity">
    <reaction evidence="10">
        <text>ITP + H2O = IMP + diphosphate + H(+)</text>
        <dbReference type="Rhea" id="RHEA:29399"/>
        <dbReference type="ChEBI" id="CHEBI:15377"/>
        <dbReference type="ChEBI" id="CHEBI:15378"/>
        <dbReference type="ChEBI" id="CHEBI:33019"/>
        <dbReference type="ChEBI" id="CHEBI:58053"/>
        <dbReference type="ChEBI" id="CHEBI:61402"/>
        <dbReference type="EC" id="3.6.1.66"/>
    </reaction>
</comment>
<accession>A0A6M0Q6A6</accession>
<feature type="binding site" evidence="10">
    <location>
        <begin position="181"/>
        <end position="182"/>
    </location>
    <ligand>
        <name>substrate</name>
    </ligand>
</feature>
<dbReference type="CDD" id="cd00515">
    <property type="entry name" value="HAM1"/>
    <property type="match status" value="1"/>
</dbReference>
<dbReference type="FunFam" id="3.90.950.10:FF:000001">
    <property type="entry name" value="dITP/XTP pyrophosphatase"/>
    <property type="match status" value="1"/>
</dbReference>
<dbReference type="NCBIfam" id="TIGR00042">
    <property type="entry name" value="RdgB/HAM1 family non-canonical purine NTP pyrophosphatase"/>
    <property type="match status" value="1"/>
</dbReference>
<dbReference type="AlphaFoldDB" id="A0A6M0Q6A6"/>
<dbReference type="RefSeq" id="WP_163179247.1">
    <property type="nucleotide sequence ID" value="NZ_JAAIWM010000002.1"/>
</dbReference>
<keyword evidence="7 10" id="KW-0546">Nucleotide metabolism</keyword>
<dbReference type="GO" id="GO:0009117">
    <property type="term" value="P:nucleotide metabolic process"/>
    <property type="evidence" value="ECO:0007669"/>
    <property type="project" value="UniProtKB-KW"/>
</dbReference>
<comment type="caution">
    <text evidence="12">The sequence shown here is derived from an EMBL/GenBank/DDBJ whole genome shotgun (WGS) entry which is preliminary data.</text>
</comment>
<keyword evidence="6 10" id="KW-0460">Magnesium</keyword>
<dbReference type="GO" id="GO:0005829">
    <property type="term" value="C:cytosol"/>
    <property type="evidence" value="ECO:0007669"/>
    <property type="project" value="TreeGrafter"/>
</dbReference>
<dbReference type="InterPro" id="IPR029001">
    <property type="entry name" value="ITPase-like_fam"/>
</dbReference>
<evidence type="ECO:0000256" key="9">
    <source>
        <dbReference type="ARBA" id="ARBA00052017"/>
    </source>
</evidence>
<dbReference type="HAMAP" id="MF_01405">
    <property type="entry name" value="Non_canon_purine_NTPase"/>
    <property type="match status" value="1"/>
</dbReference>
<feature type="binding site" evidence="10">
    <location>
        <position position="71"/>
    </location>
    <ligand>
        <name>substrate</name>
    </ligand>
</feature>
<evidence type="ECO:0000256" key="10">
    <source>
        <dbReference type="HAMAP-Rule" id="MF_01405"/>
    </source>
</evidence>
<evidence type="ECO:0000256" key="8">
    <source>
        <dbReference type="ARBA" id="ARBA00051875"/>
    </source>
</evidence>
<dbReference type="InterPro" id="IPR002637">
    <property type="entry name" value="RdgB/HAM1"/>
</dbReference>
<proteinExistence type="inferred from homology"/>
<evidence type="ECO:0000256" key="7">
    <source>
        <dbReference type="ARBA" id="ARBA00023080"/>
    </source>
</evidence>
<dbReference type="GO" id="GO:0017111">
    <property type="term" value="F:ribonucleoside triphosphate phosphatase activity"/>
    <property type="evidence" value="ECO:0007669"/>
    <property type="project" value="InterPro"/>
</dbReference>
<dbReference type="Proteomes" id="UP000481043">
    <property type="component" value="Unassembled WGS sequence"/>
</dbReference>
<dbReference type="GO" id="GO:0046872">
    <property type="term" value="F:metal ion binding"/>
    <property type="evidence" value="ECO:0007669"/>
    <property type="project" value="UniProtKB-KW"/>
</dbReference>
<evidence type="ECO:0000313" key="12">
    <source>
        <dbReference type="EMBL" id="NEY71823.1"/>
    </source>
</evidence>
<comment type="catalytic activity">
    <reaction evidence="9 10">
        <text>XTP + H2O = XMP + diphosphate + H(+)</text>
        <dbReference type="Rhea" id="RHEA:28610"/>
        <dbReference type="ChEBI" id="CHEBI:15377"/>
        <dbReference type="ChEBI" id="CHEBI:15378"/>
        <dbReference type="ChEBI" id="CHEBI:33019"/>
        <dbReference type="ChEBI" id="CHEBI:57464"/>
        <dbReference type="ChEBI" id="CHEBI:61314"/>
        <dbReference type="EC" id="3.6.1.66"/>
    </reaction>
</comment>
<evidence type="ECO:0000256" key="6">
    <source>
        <dbReference type="ARBA" id="ARBA00022842"/>
    </source>
</evidence>